<evidence type="ECO:0000256" key="4">
    <source>
        <dbReference type="ARBA" id="ARBA00022553"/>
    </source>
</evidence>
<feature type="compositionally biased region" description="Basic and acidic residues" evidence="8">
    <location>
        <begin position="2038"/>
        <end position="2052"/>
    </location>
</feature>
<feature type="region of interest" description="Disordered" evidence="8">
    <location>
        <begin position="295"/>
        <end position="329"/>
    </location>
</feature>
<evidence type="ECO:0000256" key="7">
    <source>
        <dbReference type="SAM" id="Coils"/>
    </source>
</evidence>
<feature type="region of interest" description="Disordered" evidence="8">
    <location>
        <begin position="1648"/>
        <end position="1670"/>
    </location>
</feature>
<feature type="domain" description="CDK5 regulatory subunit-associated protein 2/Myomegalin coiled coil" evidence="10">
    <location>
        <begin position="949"/>
        <end position="1035"/>
    </location>
</feature>
<feature type="region of interest" description="Disordered" evidence="8">
    <location>
        <begin position="1182"/>
        <end position="1226"/>
    </location>
</feature>
<dbReference type="InterPro" id="IPR012943">
    <property type="entry name" value="Cnn_1N"/>
</dbReference>
<feature type="coiled-coil region" evidence="7">
    <location>
        <begin position="803"/>
        <end position="834"/>
    </location>
</feature>
<dbReference type="EMBL" id="VFJC01000016">
    <property type="protein sequence ID" value="KAB5549152.1"/>
    <property type="molecule type" value="Genomic_DNA"/>
</dbReference>
<dbReference type="GO" id="GO:1903358">
    <property type="term" value="P:regulation of Golgi organization"/>
    <property type="evidence" value="ECO:0007669"/>
    <property type="project" value="TreeGrafter"/>
</dbReference>
<dbReference type="GO" id="GO:0005794">
    <property type="term" value="C:Golgi apparatus"/>
    <property type="evidence" value="ECO:0007669"/>
    <property type="project" value="UniProtKB-SubCell"/>
</dbReference>
<organism evidence="11 12">
    <name type="scientific">Pangasianodon hypophthalmus</name>
    <name type="common">Striped catfish</name>
    <name type="synonym">Helicophagus hypophthalmus</name>
    <dbReference type="NCBI Taxonomy" id="310915"/>
    <lineage>
        <taxon>Eukaryota</taxon>
        <taxon>Metazoa</taxon>
        <taxon>Chordata</taxon>
        <taxon>Craniata</taxon>
        <taxon>Vertebrata</taxon>
        <taxon>Euteleostomi</taxon>
        <taxon>Actinopterygii</taxon>
        <taxon>Neopterygii</taxon>
        <taxon>Teleostei</taxon>
        <taxon>Ostariophysi</taxon>
        <taxon>Siluriformes</taxon>
        <taxon>Pangasiidae</taxon>
        <taxon>Pangasianodon</taxon>
    </lineage>
</organism>
<feature type="compositionally biased region" description="Basic and acidic residues" evidence="8">
    <location>
        <begin position="2265"/>
        <end position="2280"/>
    </location>
</feature>
<evidence type="ECO:0000256" key="1">
    <source>
        <dbReference type="ARBA" id="ARBA00004245"/>
    </source>
</evidence>
<dbReference type="PANTHER" id="PTHR46501">
    <property type="entry name" value="MYOMEGALIN"/>
    <property type="match status" value="1"/>
</dbReference>
<name>A0A5N5M2A1_PANHP</name>
<evidence type="ECO:0000313" key="11">
    <source>
        <dbReference type="EMBL" id="KAB5549152.1"/>
    </source>
</evidence>
<feature type="compositionally biased region" description="Low complexity" evidence="8">
    <location>
        <begin position="2357"/>
        <end position="2371"/>
    </location>
</feature>
<keyword evidence="3" id="KW-0963">Cytoplasm</keyword>
<feature type="compositionally biased region" description="Basic and acidic residues" evidence="8">
    <location>
        <begin position="1267"/>
        <end position="1287"/>
    </location>
</feature>
<feature type="region of interest" description="Disordered" evidence="8">
    <location>
        <begin position="1834"/>
        <end position="1865"/>
    </location>
</feature>
<evidence type="ECO:0000256" key="5">
    <source>
        <dbReference type="ARBA" id="ARBA00023034"/>
    </source>
</evidence>
<feature type="region of interest" description="Disordered" evidence="8">
    <location>
        <begin position="1471"/>
        <end position="1492"/>
    </location>
</feature>
<keyword evidence="12" id="KW-1185">Reference proteome</keyword>
<feature type="coiled-coil region" evidence="7">
    <location>
        <begin position="1495"/>
        <end position="1536"/>
    </location>
</feature>
<dbReference type="InterPro" id="IPR056273">
    <property type="entry name" value="CDK5RAP2_MYOME_CC"/>
</dbReference>
<dbReference type="GO" id="GO:0060090">
    <property type="term" value="F:molecular adaptor activity"/>
    <property type="evidence" value="ECO:0007669"/>
    <property type="project" value="TreeGrafter"/>
</dbReference>
<feature type="coiled-coil region" evidence="7">
    <location>
        <begin position="2460"/>
        <end position="2508"/>
    </location>
</feature>
<feature type="domain" description="Centrosomin N-terminal motif 1" evidence="9">
    <location>
        <begin position="55"/>
        <end position="113"/>
    </location>
</feature>
<evidence type="ECO:0000259" key="10">
    <source>
        <dbReference type="Pfam" id="PF23246"/>
    </source>
</evidence>
<accession>A0A5N5M2A1</accession>
<dbReference type="Proteomes" id="UP000327468">
    <property type="component" value="Chromosome 15"/>
</dbReference>
<feature type="compositionally biased region" description="Polar residues" evidence="8">
    <location>
        <begin position="2372"/>
        <end position="2383"/>
    </location>
</feature>
<feature type="region of interest" description="Disordered" evidence="8">
    <location>
        <begin position="1267"/>
        <end position="1289"/>
    </location>
</feature>
<keyword evidence="7" id="KW-0175">Coiled coil</keyword>
<feature type="coiled-coil region" evidence="7">
    <location>
        <begin position="1116"/>
        <end position="1143"/>
    </location>
</feature>
<evidence type="ECO:0000259" key="9">
    <source>
        <dbReference type="Pfam" id="PF07989"/>
    </source>
</evidence>
<dbReference type="GO" id="GO:0090063">
    <property type="term" value="P:positive regulation of microtubule nucleation"/>
    <property type="evidence" value="ECO:0007669"/>
    <property type="project" value="TreeGrafter"/>
</dbReference>
<feature type="compositionally biased region" description="Polar residues" evidence="8">
    <location>
        <begin position="2297"/>
        <end position="2307"/>
    </location>
</feature>
<gene>
    <name evidence="11" type="ORF">PHYPO_G00064030</name>
</gene>
<dbReference type="GO" id="GO:0005813">
    <property type="term" value="C:centrosome"/>
    <property type="evidence" value="ECO:0007669"/>
    <property type="project" value="TreeGrafter"/>
</dbReference>
<evidence type="ECO:0000256" key="3">
    <source>
        <dbReference type="ARBA" id="ARBA00022490"/>
    </source>
</evidence>
<feature type="region of interest" description="Disordered" evidence="8">
    <location>
        <begin position="2245"/>
        <end position="2307"/>
    </location>
</feature>
<keyword evidence="6" id="KW-0206">Cytoskeleton</keyword>
<protein>
    <submittedName>
        <fullName evidence="11">Uncharacterized protein</fullName>
    </submittedName>
</protein>
<feature type="compositionally biased region" description="Basic and acidic residues" evidence="8">
    <location>
        <begin position="2245"/>
        <end position="2256"/>
    </location>
</feature>
<evidence type="ECO:0000256" key="2">
    <source>
        <dbReference type="ARBA" id="ARBA00004555"/>
    </source>
</evidence>
<feature type="coiled-coil region" evidence="7">
    <location>
        <begin position="1683"/>
        <end position="1710"/>
    </location>
</feature>
<feature type="compositionally biased region" description="Low complexity" evidence="8">
    <location>
        <begin position="2024"/>
        <end position="2037"/>
    </location>
</feature>
<dbReference type="Pfam" id="PF07989">
    <property type="entry name" value="Cnn_1N"/>
    <property type="match status" value="1"/>
</dbReference>
<keyword evidence="5" id="KW-0333">Golgi apparatus</keyword>
<dbReference type="PANTHER" id="PTHR46501:SF7">
    <property type="entry name" value="MYOMEGALIN ISOFORM X1"/>
    <property type="match status" value="1"/>
</dbReference>
<feature type="region of interest" description="Disordered" evidence="8">
    <location>
        <begin position="1944"/>
        <end position="2053"/>
    </location>
</feature>
<dbReference type="InterPro" id="IPR052593">
    <property type="entry name" value="MT-associated_AKAP9-binding"/>
</dbReference>
<comment type="subcellular location">
    <subcellularLocation>
        <location evidence="1">Cytoplasm</location>
        <location evidence="1">Cytoskeleton</location>
    </subcellularLocation>
    <subcellularLocation>
        <location evidence="2">Golgi apparatus</location>
    </subcellularLocation>
</comment>
<feature type="compositionally biased region" description="Polar residues" evidence="8">
    <location>
        <begin position="2012"/>
        <end position="2023"/>
    </location>
</feature>
<feature type="compositionally biased region" description="Basic residues" evidence="8">
    <location>
        <begin position="1392"/>
        <end position="1402"/>
    </location>
</feature>
<keyword evidence="4" id="KW-0597">Phosphoprotein</keyword>
<feature type="compositionally biased region" description="Basic and acidic residues" evidence="8">
    <location>
        <begin position="2619"/>
        <end position="2633"/>
    </location>
</feature>
<feature type="compositionally biased region" description="Basic and acidic residues" evidence="8">
    <location>
        <begin position="1984"/>
        <end position="1995"/>
    </location>
</feature>
<feature type="coiled-coil region" evidence="7">
    <location>
        <begin position="2390"/>
        <end position="2428"/>
    </location>
</feature>
<feature type="coiled-coil region" evidence="7">
    <location>
        <begin position="512"/>
        <end position="654"/>
    </location>
</feature>
<evidence type="ECO:0000256" key="6">
    <source>
        <dbReference type="ARBA" id="ARBA00023212"/>
    </source>
</evidence>
<sequence length="2812" mass="317855">MDSVVGEDQTLPFDINGSCSISRLPDSLNSADVTMDNMTAPMFPGQKMSPTKAMTMKDYENQITALKKENFNLKLRIYFLEERNIELKVEVESMKRDLAEKQELLVSASKALESLANRDSGEGLRERARREMDALREAFNARIRELEESLRCAEEEVEKMASIAEQEKLRSLGLEKELEAVGQSGPLRDAGSAPGQDHNLQQALQEKDRVIERLQESIKNQDALIGQLREKDQDQPIAEQMVQLNTLIGQKDAEVQALKEELDREREKAEKENKVCVVKQDELNMLQQRTRQLTEELNSTKSSSQTLKHRLEELDRENKTLSGQLEEKESELAAEKKNALKRDKTIQGLSILLKEKERQVDELYGNLEEKDQALTKAREALHKAQLQKYQGGEEQQALLQSQHAELSRLQAECHSSLLELQRLQRALSSKDAQLELLQQDKLQLENELELLQQHKRKGDKTINDLQNQLKKLSGELAERENLLDHQRLAQQEQTRTTEHKLQSTIQHLTTSLTKKEQQLQDYMSMVQDLEQDRASAGSDVMLAKLREKLREKEKALEKALDEKFVAVEEKENEIHLLQLNMREKERDLERLNNLLSHNEETVNSFDALLKEKDMELQQLLNSLKNLQRSKQESEENLQRALREKDSIIQQLQHTLQLKTKDMEDMASTVISHSESQGRDLAEQMGQRLKVTETMLAEAVKHRERLVCENQTAVENLLATISSKDQLLKESAERHTQALSVRTAELQDLRRQLADTQLQLSNAQNLSAALNEKDALINKLLDHAQERDHCLSETKVGEALPPQVVELTHTIKILQQRLEEKEVELSQRYSEENMEKSLTVSKKPAVILKKELAQKTDALNSALKRENQLKMSLSELRSTVSELEGRLEGQTANVESLKSTISTKDEIITELQQHLAQMGVRQSTTTPDHHSQYGEELSFRSLPQREKTIIGGDRQQQQEMSSLGDLCSEQAELNHILREEQQIYTKLVHVVKEQDSAQRLQALQLELAAVALLRQQLEDGVRNNNELREQLRHEIERVNQREGVDPAELENMRDALEEAQRWNASLQARLGEIQSRGGGVGQANDMDDTLSLIGEQTSYMSICVGEGQEEELQKLSMEQLRLKVSELQAVNVELQKRLALAERDIMGNAQRESQGQLDLIGVSPPSKQPQGLARPLAVHANERLTAPSVKETVDESLEAQRRMASSPLPLPVKDNANSPFATGHQGENERAELASLLRDCGAESVSQLREQVNKLRSEMSKLGVLLKEENSAESKESAESSGENDSHANLHRTMQTLRSEARSHRKVVRLLKEQLQRNAKAKAEGGPGFDPELIDSMARKMERLKEEHEATQKHAASLEDRLKEIQNRERNEGREREEEKERKKKGRQDQSKKLNKSLKHAYAKSRLPVAVRPAKQRDRQELTDHDTEEGTEQLSTTDSEKISLRNRGLSGAELQSSPGSSFEALWDFESRRNTHPEPKQNCDASQNSNNVSDFPQSELLSQLELLNQECQEKEELISQLQFQMQNWEELQAELQEKDRLNGHYLEALHAAESTIAYLTACNLDSESSLGQPGLGSVSSLQRQCTELQRVVQEKDKLNAQLLECLNTAEAAIASLTSDDQPESFFSGQNDPQALCERLEGLLSQIKSLQEQKNASTGTPKELNCPDGGSASDLQRQAETLQESLLQQCRLNAELQEKLRTAEETITKLCAQNNNTTKGQGLICSHKCTSPQEEMVHEYDEGQHRLAACLSECILAAEQAVGSLADYGSRSDQLLHVPKILTDTELEQNLDRLQKALLERDRFEHPGSADISHSTIVGPLQHKPVQHILQISGAAEQKTSTPISQGQQKQVQQNISEAWDPDQSGSPHLNLHKNLTLLVQIFKQHAQKVWEMGEALKVEQGQGLKGGDGLKPKDVAQLESLQKALKEKQKMCQKLEEKLATAQSIIALQKSSKRDKHSERRRAPRGEQDDKGIQVDAQDLGYETSGRSETEVEREEGSSTDVDGAVCLDPALSGFTSADNLDTTASSPSYPSSPDLSSPRPHDPKSATKSDSTHELLQLRSQVESQHKVIAHLQRLLPKKNVTAEVLSVTSDPASCEEEEESAAMKARISQLTTELERERMINRSNESASPSRMESLVQSQARELCELREQIRVSRVLGAEQRRQLLELRGALEELIQPNDGQSALGTTLQKHLDLSLSLLDKLEQADPRVENDELAQRFTAELQEKEKLIQQLKDQLHGKVPSMHQDLESEMSDRISNDSTVSVHDSLHDLHTLTEREATEGMRATSGKSVPDAEPHPSSQGDDGSVYTVQRDNGRLQEQLRKSEELNATLRSELNLTHSILTRTQSQNTALTKRLHTQSSSSVKHTHSQSQATDSQQAESVHTSISSDLLMEHLQEVRALRQRLEETIRTNERLREQLERKLQQAERDPADTHIFIAGSEDASKLNSDIHYLWAQNHTLKEQLNQAARDKQKENDCLRETLSRRTAKLELSRKECETLREECTHLQNSLYRLQCEQNLQKQQLADTQQLLQSVQVELQVHEQIRNSIHTHTEEERVSSESSEVDLRELLSEVRSLRLQLERSIQTNTALRHKLEQQLLTQTDPPSTININYLLPQADEGGKSEMLRPHSHTDHSSTAYDSGSSVQGGSPALSRLVPGHRLWADRHGRHVLGLLEDYTALSKQIREAKRITAAMDKQLQDRFVECAGFSGSVSTMQQVLEEAGRLLKLLWRVSLPTGDLTHSQQNEVLRSEIAQLKSRLSQQERMLTGAVKRLRSTNQLKEGMERIIIEQLSLTHGVLKKARGNLEEIPLNAP</sequence>
<dbReference type="GO" id="GO:0007098">
    <property type="term" value="P:centrosome cycle"/>
    <property type="evidence" value="ECO:0007669"/>
    <property type="project" value="TreeGrafter"/>
</dbReference>
<feature type="compositionally biased region" description="Basic and acidic residues" evidence="8">
    <location>
        <begin position="1343"/>
        <end position="1391"/>
    </location>
</feature>
<feature type="compositionally biased region" description="Polar residues" evidence="8">
    <location>
        <begin position="1835"/>
        <end position="1854"/>
    </location>
</feature>
<feature type="region of interest" description="Disordered" evidence="8">
    <location>
        <begin position="2347"/>
        <end position="2383"/>
    </location>
</feature>
<evidence type="ECO:0000313" key="12">
    <source>
        <dbReference type="Proteomes" id="UP000327468"/>
    </source>
</evidence>
<feature type="compositionally biased region" description="Basic and acidic residues" evidence="8">
    <location>
        <begin position="309"/>
        <end position="329"/>
    </location>
</feature>
<dbReference type="Pfam" id="PF23246">
    <property type="entry name" value="CC_CDK5RAP2"/>
    <property type="match status" value="1"/>
</dbReference>
<feature type="compositionally biased region" description="Polar residues" evidence="8">
    <location>
        <begin position="2634"/>
        <end position="2646"/>
    </location>
</feature>
<evidence type="ECO:0000256" key="8">
    <source>
        <dbReference type="SAM" id="MobiDB-lite"/>
    </source>
</evidence>
<feature type="compositionally biased region" description="Polar residues" evidence="8">
    <location>
        <begin position="295"/>
        <end position="306"/>
    </location>
</feature>
<reference evidence="11 12" key="1">
    <citation type="submission" date="2019-06" db="EMBL/GenBank/DDBJ databases">
        <title>A chromosome-scale genome assembly of the striped catfish, Pangasianodon hypophthalmus.</title>
        <authorList>
            <person name="Wen M."/>
            <person name="Zahm M."/>
            <person name="Roques C."/>
            <person name="Cabau C."/>
            <person name="Klopp C."/>
            <person name="Donnadieu C."/>
            <person name="Jouanno E."/>
            <person name="Avarre J.-C."/>
            <person name="Campet M."/>
            <person name="Ha T.T.T."/>
            <person name="Dugue R."/>
            <person name="Lampietro C."/>
            <person name="Louis A."/>
            <person name="Herpin A."/>
            <person name="Echchiki A."/>
            <person name="Berthelot C."/>
            <person name="Parey E."/>
            <person name="Roest-Crollius H."/>
            <person name="Braasch I."/>
            <person name="Postlethwait J."/>
            <person name="Bobe J."/>
            <person name="Montfort J."/>
            <person name="Bouchez O."/>
            <person name="Begum T."/>
            <person name="Schartl M."/>
            <person name="Guiguen Y."/>
        </authorList>
    </citation>
    <scope>NUCLEOTIDE SEQUENCE [LARGE SCALE GENOMIC DNA]</scope>
    <source>
        <strain evidence="11 12">Indonesia</strain>
        <tissue evidence="11">Blood</tissue>
    </source>
</reference>
<feature type="region of interest" description="Disordered" evidence="8">
    <location>
        <begin position="2619"/>
        <end position="2649"/>
    </location>
</feature>
<feature type="compositionally biased region" description="Polar residues" evidence="8">
    <location>
        <begin position="1481"/>
        <end position="1492"/>
    </location>
</feature>
<feature type="compositionally biased region" description="Basic and acidic residues" evidence="8">
    <location>
        <begin position="1962"/>
        <end position="1971"/>
    </location>
</feature>
<feature type="region of interest" description="Disordered" evidence="8">
    <location>
        <begin position="1343"/>
        <end position="1442"/>
    </location>
</feature>
<feature type="coiled-coil region" evidence="7">
    <location>
        <begin position="1009"/>
        <end position="1068"/>
    </location>
</feature>
<feature type="compositionally biased region" description="Polar residues" evidence="8">
    <location>
        <begin position="1648"/>
        <end position="1657"/>
    </location>
</feature>
<comment type="caution">
    <text evidence="11">The sequence shown here is derived from an EMBL/GenBank/DDBJ whole genome shotgun (WGS) entry which is preliminary data.</text>
</comment>
<feature type="coiled-coil region" evidence="7">
    <location>
        <begin position="872"/>
        <end position="899"/>
    </location>
</feature>
<feature type="coiled-coil region" evidence="7">
    <location>
        <begin position="745"/>
        <end position="772"/>
    </location>
</feature>
<feature type="coiled-coil region" evidence="7">
    <location>
        <begin position="56"/>
        <end position="170"/>
    </location>
</feature>
<proteinExistence type="predicted"/>
<feature type="coiled-coil region" evidence="7">
    <location>
        <begin position="1916"/>
        <end position="1943"/>
    </location>
</feature>
<feature type="coiled-coil region" evidence="7">
    <location>
        <begin position="2744"/>
        <end position="2771"/>
    </location>
</feature>
<feature type="compositionally biased region" description="Basic and acidic residues" evidence="8">
    <location>
        <begin position="1414"/>
        <end position="1424"/>
    </location>
</feature>
<feature type="compositionally biased region" description="Basic residues" evidence="8">
    <location>
        <begin position="1949"/>
        <end position="1961"/>
    </location>
</feature>